<gene>
    <name evidence="2" type="ORF">J4Q44_G00117780</name>
</gene>
<accession>A0AAN8R9A9</accession>
<name>A0AAN8R9A9_9TELE</name>
<keyword evidence="3" id="KW-1185">Reference proteome</keyword>
<dbReference type="Proteomes" id="UP001356427">
    <property type="component" value="Unassembled WGS sequence"/>
</dbReference>
<comment type="caution">
    <text evidence="2">The sequence shown here is derived from an EMBL/GenBank/DDBJ whole genome shotgun (WGS) entry which is preliminary data.</text>
</comment>
<dbReference type="AlphaFoldDB" id="A0AAN8R9A9"/>
<protein>
    <submittedName>
        <fullName evidence="2">Uncharacterized protein</fullName>
    </submittedName>
</protein>
<evidence type="ECO:0000256" key="1">
    <source>
        <dbReference type="SAM" id="MobiDB-lite"/>
    </source>
</evidence>
<sequence length="124" mass="14089">MVWTATLIPRGDSQSLSGIGFADHLIDGETLMGLNDRMIEQLFPVMKTQVRFALSNKTNPPQFATSPNYQPTTNQQPPTNTKLWPTIFTLPEFPTVLQCKLNQQSEDFHSPTQQSKWRSQIIQV</sequence>
<dbReference type="EMBL" id="JAGTTL010000009">
    <property type="protein sequence ID" value="KAK6318487.1"/>
    <property type="molecule type" value="Genomic_DNA"/>
</dbReference>
<feature type="compositionally biased region" description="Low complexity" evidence="1">
    <location>
        <begin position="67"/>
        <end position="81"/>
    </location>
</feature>
<reference evidence="2 3" key="1">
    <citation type="submission" date="2021-04" db="EMBL/GenBank/DDBJ databases">
        <authorList>
            <person name="De Guttry C."/>
            <person name="Zahm M."/>
            <person name="Klopp C."/>
            <person name="Cabau C."/>
            <person name="Louis A."/>
            <person name="Berthelot C."/>
            <person name="Parey E."/>
            <person name="Roest Crollius H."/>
            <person name="Montfort J."/>
            <person name="Robinson-Rechavi M."/>
            <person name="Bucao C."/>
            <person name="Bouchez O."/>
            <person name="Gislard M."/>
            <person name="Lluch J."/>
            <person name="Milhes M."/>
            <person name="Lampietro C."/>
            <person name="Lopez Roques C."/>
            <person name="Donnadieu C."/>
            <person name="Braasch I."/>
            <person name="Desvignes T."/>
            <person name="Postlethwait J."/>
            <person name="Bobe J."/>
            <person name="Wedekind C."/>
            <person name="Guiguen Y."/>
        </authorList>
    </citation>
    <scope>NUCLEOTIDE SEQUENCE [LARGE SCALE GENOMIC DNA]</scope>
    <source>
        <strain evidence="2">Cs_M1</strain>
        <tissue evidence="2">Blood</tissue>
    </source>
</reference>
<evidence type="ECO:0000313" key="2">
    <source>
        <dbReference type="EMBL" id="KAK6318487.1"/>
    </source>
</evidence>
<proteinExistence type="predicted"/>
<feature type="compositionally biased region" description="Polar residues" evidence="1">
    <location>
        <begin position="56"/>
        <end position="66"/>
    </location>
</feature>
<evidence type="ECO:0000313" key="3">
    <source>
        <dbReference type="Proteomes" id="UP001356427"/>
    </source>
</evidence>
<organism evidence="2 3">
    <name type="scientific">Coregonus suidteri</name>
    <dbReference type="NCBI Taxonomy" id="861788"/>
    <lineage>
        <taxon>Eukaryota</taxon>
        <taxon>Metazoa</taxon>
        <taxon>Chordata</taxon>
        <taxon>Craniata</taxon>
        <taxon>Vertebrata</taxon>
        <taxon>Euteleostomi</taxon>
        <taxon>Actinopterygii</taxon>
        <taxon>Neopterygii</taxon>
        <taxon>Teleostei</taxon>
        <taxon>Protacanthopterygii</taxon>
        <taxon>Salmoniformes</taxon>
        <taxon>Salmonidae</taxon>
        <taxon>Coregoninae</taxon>
        <taxon>Coregonus</taxon>
    </lineage>
</organism>
<feature type="region of interest" description="Disordered" evidence="1">
    <location>
        <begin position="56"/>
        <end position="83"/>
    </location>
</feature>